<dbReference type="GO" id="GO:0005506">
    <property type="term" value="F:iron ion binding"/>
    <property type="evidence" value="ECO:0007669"/>
    <property type="project" value="UniProtKB-UniRule"/>
</dbReference>
<dbReference type="Proteomes" id="UP000543642">
    <property type="component" value="Unassembled WGS sequence"/>
</dbReference>
<dbReference type="InterPro" id="IPR024560">
    <property type="entry name" value="UPF0313_C"/>
</dbReference>
<dbReference type="PANTHER" id="PTHR32331:SF0">
    <property type="entry name" value="UPF0313 PROTEIN YGIQ"/>
    <property type="match status" value="1"/>
</dbReference>
<evidence type="ECO:0000313" key="9">
    <source>
        <dbReference type="EMBL" id="MBB5263564.1"/>
    </source>
</evidence>
<evidence type="ECO:0000256" key="7">
    <source>
        <dbReference type="SAM" id="MobiDB-lite"/>
    </source>
</evidence>
<evidence type="ECO:0000256" key="6">
    <source>
        <dbReference type="HAMAP-Rule" id="MF_01251"/>
    </source>
</evidence>
<organism evidence="9 10">
    <name type="scientific">Catenibacillus scindens</name>
    <dbReference type="NCBI Taxonomy" id="673271"/>
    <lineage>
        <taxon>Bacteria</taxon>
        <taxon>Bacillati</taxon>
        <taxon>Bacillota</taxon>
        <taxon>Clostridia</taxon>
        <taxon>Lachnospirales</taxon>
        <taxon>Lachnospiraceae</taxon>
        <taxon>Catenibacillus</taxon>
    </lineage>
</organism>
<dbReference type="Pfam" id="PF11842">
    <property type="entry name" value="DUF3362"/>
    <property type="match status" value="1"/>
</dbReference>
<evidence type="ECO:0000256" key="5">
    <source>
        <dbReference type="ARBA" id="ARBA00023014"/>
    </source>
</evidence>
<evidence type="ECO:0000313" key="10">
    <source>
        <dbReference type="Proteomes" id="UP000543642"/>
    </source>
</evidence>
<dbReference type="SFLD" id="SFLDS00029">
    <property type="entry name" value="Radical_SAM"/>
    <property type="match status" value="1"/>
</dbReference>
<feature type="region of interest" description="Disordered" evidence="7">
    <location>
        <begin position="600"/>
        <end position="635"/>
    </location>
</feature>
<dbReference type="Pfam" id="PF04055">
    <property type="entry name" value="Radical_SAM"/>
    <property type="match status" value="1"/>
</dbReference>
<dbReference type="EMBL" id="JACHFW010000002">
    <property type="protein sequence ID" value="MBB5263564.1"/>
    <property type="molecule type" value="Genomic_DNA"/>
</dbReference>
<sequence>MVKDFLPICPEDMKRRGWDQVDFVYVIGDAYVDHPSFGHAIISRVLEAAGYRVGIISQPDWKDKNSINVFGRPRLGFLISGGNMDSMVNHYTVSKKRRHNDAYTPGGVYGKRPDYATVVYGNLIRQTYKDVPVIIGGIEASLRRLAHYDYWSDSLKRSILLDSGADLLLYGMGEKSIVEMADALDSGLNIRDLTFIRGSVYKTKHPEDVYDGITLPDFDALKQDKKTYAASFYTQYINTDPYTGKPLIEKYNDHLYVVQNPAAWPLTTEEMDRVYSLNYMRVPHPSYDALGGVPAISEVKFSLVSNRGCFGGCSFCALTFHQGRIIQARSHESIVNEARQFIWDPDFKGYIHDVGGPTANFRFPACEKQETAGVCKNRQCLFPTPCKNLRADHSDYLSLLKKLRDIPGVKKVFIRSGIRFDYLLADKSDRFLEELCRYHVSGQLKVAPEHVSDHVLRLMGKPSNRVYREFTKKYKAMNEKLGKEQYLVPYLMSSHPGSTMKDAVELALYLKELGYMPEQVQDFYPTPSTLSTCMYYTGYDPRTMEKVYVPKDPHEKAMQRALIQYRDPKNYELVAEALKVAGRQDLIGYDKHCLIRPRRKKGEEQGGWRDNRAYREGTAPRRKKKTIRNVHQKKG</sequence>
<dbReference type="SFLD" id="SFLDG01082">
    <property type="entry name" value="B12-binding_domain_containing"/>
    <property type="match status" value="1"/>
</dbReference>
<keyword evidence="4 6" id="KW-0408">Iron</keyword>
<dbReference type="GO" id="GO:0003824">
    <property type="term" value="F:catalytic activity"/>
    <property type="evidence" value="ECO:0007669"/>
    <property type="project" value="InterPro"/>
</dbReference>
<feature type="compositionally biased region" description="Basic and acidic residues" evidence="7">
    <location>
        <begin position="601"/>
        <end position="619"/>
    </location>
</feature>
<dbReference type="Gene3D" id="3.80.30.20">
    <property type="entry name" value="tm_1862 like domain"/>
    <property type="match status" value="1"/>
</dbReference>
<dbReference type="NCBIfam" id="TIGR03904">
    <property type="entry name" value="SAM_YgiQ"/>
    <property type="match status" value="1"/>
</dbReference>
<accession>A0A7W8H7X7</accession>
<keyword evidence="10" id="KW-1185">Reference proteome</keyword>
<comment type="caution">
    <text evidence="9">The sequence shown here is derived from an EMBL/GenBank/DDBJ whole genome shotgun (WGS) entry which is preliminary data.</text>
</comment>
<dbReference type="SFLD" id="SFLDG01069">
    <property type="entry name" value="UPF0313"/>
    <property type="match status" value="1"/>
</dbReference>
<comment type="similarity">
    <text evidence="6">Belongs to the UPF0313 family.</text>
</comment>
<evidence type="ECO:0000256" key="4">
    <source>
        <dbReference type="ARBA" id="ARBA00023004"/>
    </source>
</evidence>
<dbReference type="AlphaFoldDB" id="A0A7W8H7X7"/>
<feature type="domain" description="Radical SAM core" evidence="8">
    <location>
        <begin position="294"/>
        <end position="566"/>
    </location>
</feature>
<proteinExistence type="inferred from homology"/>
<evidence type="ECO:0000256" key="2">
    <source>
        <dbReference type="ARBA" id="ARBA00022691"/>
    </source>
</evidence>
<dbReference type="Pfam" id="PF08497">
    <property type="entry name" value="Radical_SAM_N"/>
    <property type="match status" value="1"/>
</dbReference>
<keyword evidence="1 6" id="KW-0004">4Fe-4S</keyword>
<dbReference type="HAMAP" id="MF_01251">
    <property type="entry name" value="UPF0313"/>
    <property type="match status" value="1"/>
</dbReference>
<protein>
    <submittedName>
        <fullName evidence="9">Putative radical SAM protein YgiQ</fullName>
    </submittedName>
</protein>
<keyword evidence="2 6" id="KW-0949">S-adenosyl-L-methionine</keyword>
<dbReference type="SMART" id="SM00729">
    <property type="entry name" value="Elp3"/>
    <property type="match status" value="1"/>
</dbReference>
<dbReference type="InterPro" id="IPR006638">
    <property type="entry name" value="Elp3/MiaA/NifB-like_rSAM"/>
</dbReference>
<dbReference type="InterPro" id="IPR007197">
    <property type="entry name" value="rSAM"/>
</dbReference>
<feature type="binding site" evidence="6">
    <location>
        <position position="309"/>
    </location>
    <ligand>
        <name>[4Fe-4S] cluster</name>
        <dbReference type="ChEBI" id="CHEBI:49883"/>
        <note>4Fe-4S-S-AdoMet</note>
    </ligand>
</feature>
<evidence type="ECO:0000256" key="1">
    <source>
        <dbReference type="ARBA" id="ARBA00022485"/>
    </source>
</evidence>
<feature type="binding site" evidence="6">
    <location>
        <position position="313"/>
    </location>
    <ligand>
        <name>[4Fe-4S] cluster</name>
        <dbReference type="ChEBI" id="CHEBI:49883"/>
        <note>4Fe-4S-S-AdoMet</note>
    </ligand>
</feature>
<evidence type="ECO:0000259" key="8">
    <source>
        <dbReference type="PROSITE" id="PS51918"/>
    </source>
</evidence>
<dbReference type="GO" id="GO:0051539">
    <property type="term" value="F:4 iron, 4 sulfur cluster binding"/>
    <property type="evidence" value="ECO:0007669"/>
    <property type="project" value="UniProtKB-KW"/>
</dbReference>
<dbReference type="PROSITE" id="PS51918">
    <property type="entry name" value="RADICAL_SAM"/>
    <property type="match status" value="1"/>
</dbReference>
<feature type="compositionally biased region" description="Basic residues" evidence="7">
    <location>
        <begin position="620"/>
        <end position="635"/>
    </location>
</feature>
<evidence type="ECO:0000256" key="3">
    <source>
        <dbReference type="ARBA" id="ARBA00022723"/>
    </source>
</evidence>
<dbReference type="InterPro" id="IPR022946">
    <property type="entry name" value="UPF0313"/>
</dbReference>
<dbReference type="SUPFAM" id="SSF102114">
    <property type="entry name" value="Radical SAM enzymes"/>
    <property type="match status" value="1"/>
</dbReference>
<keyword evidence="5 6" id="KW-0411">Iron-sulfur</keyword>
<dbReference type="InterPro" id="IPR013704">
    <property type="entry name" value="UPF0313_N"/>
</dbReference>
<feature type="binding site" evidence="6">
    <location>
        <position position="316"/>
    </location>
    <ligand>
        <name>[4Fe-4S] cluster</name>
        <dbReference type="ChEBI" id="CHEBI:49883"/>
        <note>4Fe-4S-S-AdoMet</note>
    </ligand>
</feature>
<reference evidence="9 10" key="1">
    <citation type="submission" date="2020-08" db="EMBL/GenBank/DDBJ databases">
        <title>Genomic Encyclopedia of Type Strains, Phase IV (KMG-IV): sequencing the most valuable type-strain genomes for metagenomic binning, comparative biology and taxonomic classification.</title>
        <authorList>
            <person name="Goeker M."/>
        </authorList>
    </citation>
    <scope>NUCLEOTIDE SEQUENCE [LARGE SCALE GENOMIC DNA]</scope>
    <source>
        <strain evidence="9 10">DSM 106146</strain>
    </source>
</reference>
<keyword evidence="3 6" id="KW-0479">Metal-binding</keyword>
<name>A0A7W8H7X7_9FIRM</name>
<dbReference type="InterPro" id="IPR023404">
    <property type="entry name" value="rSAM_horseshoe"/>
</dbReference>
<dbReference type="PANTHER" id="PTHR32331">
    <property type="entry name" value="UPF0313 PROTEIN YGIQ"/>
    <property type="match status" value="1"/>
</dbReference>
<comment type="cofactor">
    <cofactor evidence="6">
        <name>[4Fe-4S] cluster</name>
        <dbReference type="ChEBI" id="CHEBI:49883"/>
    </cofactor>
    <text evidence="6">Binds 1 [4Fe-4S] cluster. The cluster is coordinated with 3 cysteines and an exchangeable S-adenosyl-L-methionine.</text>
</comment>
<gene>
    <name evidence="9" type="ORF">HNP82_000662</name>
</gene>
<dbReference type="RefSeq" id="WP_183771468.1">
    <property type="nucleotide sequence ID" value="NZ_JACHFW010000002.1"/>
</dbReference>
<dbReference type="InterPro" id="IPR058240">
    <property type="entry name" value="rSAM_sf"/>
</dbReference>